<evidence type="ECO:0000313" key="3">
    <source>
        <dbReference type="Proteomes" id="UP000472272"/>
    </source>
</evidence>
<evidence type="ECO:0000256" key="1">
    <source>
        <dbReference type="SAM" id="MobiDB-lite"/>
    </source>
</evidence>
<reference evidence="2 3" key="1">
    <citation type="journal article" date="2019" name="Proc. Natl. Acad. Sci. U.S.A.">
        <title>Regulatory changes in pterin and carotenoid genes underlie balanced color polymorphisms in the wall lizard.</title>
        <authorList>
            <person name="Andrade P."/>
            <person name="Pinho C."/>
            <person name="Perez I de Lanuza G."/>
            <person name="Afonso S."/>
            <person name="Brejcha J."/>
            <person name="Rubin C.J."/>
            <person name="Wallerman O."/>
            <person name="Pereira P."/>
            <person name="Sabatino S.J."/>
            <person name="Bellati A."/>
            <person name="Pellitteri-Rosa D."/>
            <person name="Bosakova Z."/>
            <person name="Bunikis I."/>
            <person name="Carretero M.A."/>
            <person name="Feiner N."/>
            <person name="Marsik P."/>
            <person name="Pauperio F."/>
            <person name="Salvi D."/>
            <person name="Soler L."/>
            <person name="While G.M."/>
            <person name="Uller T."/>
            <person name="Font E."/>
            <person name="Andersson L."/>
            <person name="Carneiro M."/>
        </authorList>
    </citation>
    <scope>NUCLEOTIDE SEQUENCE</scope>
</reference>
<proteinExistence type="predicted"/>
<organism evidence="2 3">
    <name type="scientific">Podarcis muralis</name>
    <name type="common">Wall lizard</name>
    <name type="synonym">Lacerta muralis</name>
    <dbReference type="NCBI Taxonomy" id="64176"/>
    <lineage>
        <taxon>Eukaryota</taxon>
        <taxon>Metazoa</taxon>
        <taxon>Chordata</taxon>
        <taxon>Craniata</taxon>
        <taxon>Vertebrata</taxon>
        <taxon>Euteleostomi</taxon>
        <taxon>Lepidosauria</taxon>
        <taxon>Squamata</taxon>
        <taxon>Bifurcata</taxon>
        <taxon>Unidentata</taxon>
        <taxon>Episquamata</taxon>
        <taxon>Laterata</taxon>
        <taxon>Lacertibaenia</taxon>
        <taxon>Lacertidae</taxon>
        <taxon>Podarcis</taxon>
    </lineage>
</organism>
<dbReference type="Ensembl" id="ENSPMRT00000020479.1">
    <property type="protein sequence ID" value="ENSPMRP00000019289.1"/>
    <property type="gene ID" value="ENSPMRG00000012596.1"/>
</dbReference>
<reference evidence="2" key="3">
    <citation type="submission" date="2025-09" db="UniProtKB">
        <authorList>
            <consortium name="Ensembl"/>
        </authorList>
    </citation>
    <scope>IDENTIFICATION</scope>
</reference>
<evidence type="ECO:0000313" key="2">
    <source>
        <dbReference type="Ensembl" id="ENSPMRP00000019289.1"/>
    </source>
</evidence>
<sequence length="161" mass="17272">MASLYQRFGGKINTSRSFPVTPEASHLLGPQCAEEDSSAAAANAAGGEGKASRPLQQDNPRPRFQYQARRSDCEEEDVSHSKEVLKCKLEQTRFPSSSSLSPPTLRPAIPSFLLMGAEISKSLYLHIALVTSDSSRVLAWLLGVDDGANGEGGGKVKILLD</sequence>
<name>A0A670J6R0_PODMU</name>
<protein>
    <submittedName>
        <fullName evidence="2">Uncharacterized protein</fullName>
    </submittedName>
</protein>
<keyword evidence="3" id="KW-1185">Reference proteome</keyword>
<dbReference type="GeneTree" id="ENSGT00900000143483"/>
<dbReference type="Proteomes" id="UP000472272">
    <property type="component" value="Chromosome 12"/>
</dbReference>
<dbReference type="AlphaFoldDB" id="A0A670J6R0"/>
<accession>A0A670J6R0</accession>
<reference evidence="2" key="2">
    <citation type="submission" date="2025-08" db="UniProtKB">
        <authorList>
            <consortium name="Ensembl"/>
        </authorList>
    </citation>
    <scope>IDENTIFICATION</scope>
</reference>
<feature type="region of interest" description="Disordered" evidence="1">
    <location>
        <begin position="1"/>
        <end position="78"/>
    </location>
</feature>